<dbReference type="EMBL" id="BAABME010001114">
    <property type="protein sequence ID" value="GAA0147655.1"/>
    <property type="molecule type" value="Genomic_DNA"/>
</dbReference>
<dbReference type="InterPro" id="IPR012340">
    <property type="entry name" value="NA-bd_OB-fold"/>
</dbReference>
<dbReference type="Gene3D" id="2.40.50.140">
    <property type="entry name" value="Nucleic acid-binding proteins"/>
    <property type="match status" value="1"/>
</dbReference>
<dbReference type="GO" id="GO:0006264">
    <property type="term" value="P:mitochondrial DNA replication"/>
    <property type="evidence" value="ECO:0007669"/>
    <property type="project" value="TreeGrafter"/>
</dbReference>
<dbReference type="InterPro" id="IPR011344">
    <property type="entry name" value="ssDNA-bd"/>
</dbReference>
<sequence>MNFILRRTISSQKSLFLPLQSTITIQDFAPFSTTPKYTSTNHTLKSPKPKKLAQNWSKTVKKEAFSLGSTWPRPSEIPFQSKVMNFVNLIGKIEMPIKFHATPDGKNMASIFVVHKNAVFNGNFVNSLVIHVVFEGDLAHSVACHVKEGDCVYVSGKLSLDPLPFALSENQGKFYVVGDELKFVQGLEMKRSSFIEKGVENDNVGEEIFGKREVSVDENIKVNELNFVQGLEIKQSNFVEKGVENENVGEKLVGNREVSVDEDIMVNEHFKVNEDIKIKKEWEELLAKPNEWWVITSQDDGLKGAIEGFERRVDGKRVDLDSSTPVWVYKKLEELEFENKIEEKEIGVMKTEKKGSSNVGGIKKDGESVLDSWRDLVKNPMDWRDYREKKSSGSVKVKYPDFKHKTNGTALWLNTAPNWVLPGLEGLDVDAQVQVQKLTRAKGGKGKNEDSWRSLVENPDKWWDNRSRKTNVRAPDFRNKETGDALWLDSSPEWAFSQLPPLKNEQDVAAGNKKAYAA</sequence>
<gene>
    <name evidence="3" type="ORF">LIER_07304</name>
</gene>
<evidence type="ECO:0000256" key="2">
    <source>
        <dbReference type="PROSITE-ProRule" id="PRU00252"/>
    </source>
</evidence>
<dbReference type="GO" id="GO:0042645">
    <property type="term" value="C:mitochondrial nucleoid"/>
    <property type="evidence" value="ECO:0007669"/>
    <property type="project" value="TreeGrafter"/>
</dbReference>
<dbReference type="PROSITE" id="PS50935">
    <property type="entry name" value="SSB"/>
    <property type="match status" value="1"/>
</dbReference>
<dbReference type="AlphaFoldDB" id="A0AAV3P7S1"/>
<name>A0AAV3P7S1_LITER</name>
<dbReference type="Proteomes" id="UP001454036">
    <property type="component" value="Unassembled WGS sequence"/>
</dbReference>
<evidence type="ECO:0000313" key="3">
    <source>
        <dbReference type="EMBL" id="GAA0147655.1"/>
    </source>
</evidence>
<dbReference type="InterPro" id="IPR000424">
    <property type="entry name" value="Primosome_PriB/ssb"/>
</dbReference>
<evidence type="ECO:0000313" key="4">
    <source>
        <dbReference type="Proteomes" id="UP001454036"/>
    </source>
</evidence>
<reference evidence="3 4" key="1">
    <citation type="submission" date="2024-01" db="EMBL/GenBank/DDBJ databases">
        <title>The complete chloroplast genome sequence of Lithospermum erythrorhizon: insights into the phylogenetic relationship among Boraginaceae species and the maternal lineages of purple gromwells.</title>
        <authorList>
            <person name="Okada T."/>
            <person name="Watanabe K."/>
        </authorList>
    </citation>
    <scope>NUCLEOTIDE SEQUENCE [LARGE SCALE GENOMIC DNA]</scope>
</reference>
<dbReference type="GO" id="GO:0003697">
    <property type="term" value="F:single-stranded DNA binding"/>
    <property type="evidence" value="ECO:0007669"/>
    <property type="project" value="InterPro"/>
</dbReference>
<keyword evidence="1 2" id="KW-0238">DNA-binding</keyword>
<comment type="caution">
    <text evidence="3">The sequence shown here is derived from an EMBL/GenBank/DDBJ whole genome shotgun (WGS) entry which is preliminary data.</text>
</comment>
<organism evidence="3 4">
    <name type="scientific">Lithospermum erythrorhizon</name>
    <name type="common">Purple gromwell</name>
    <name type="synonym">Lithospermum officinale var. erythrorhizon</name>
    <dbReference type="NCBI Taxonomy" id="34254"/>
    <lineage>
        <taxon>Eukaryota</taxon>
        <taxon>Viridiplantae</taxon>
        <taxon>Streptophyta</taxon>
        <taxon>Embryophyta</taxon>
        <taxon>Tracheophyta</taxon>
        <taxon>Spermatophyta</taxon>
        <taxon>Magnoliopsida</taxon>
        <taxon>eudicotyledons</taxon>
        <taxon>Gunneridae</taxon>
        <taxon>Pentapetalae</taxon>
        <taxon>asterids</taxon>
        <taxon>lamiids</taxon>
        <taxon>Boraginales</taxon>
        <taxon>Boraginaceae</taxon>
        <taxon>Boraginoideae</taxon>
        <taxon>Lithospermeae</taxon>
        <taxon>Lithospermum</taxon>
    </lineage>
</organism>
<dbReference type="SUPFAM" id="SSF50249">
    <property type="entry name" value="Nucleic acid-binding proteins"/>
    <property type="match status" value="1"/>
</dbReference>
<accession>A0AAV3P7S1</accession>
<dbReference type="PANTHER" id="PTHR10302:SF23">
    <property type="entry name" value="PROTEIN OSB4, CHLOROPLASTIC"/>
    <property type="match status" value="1"/>
</dbReference>
<dbReference type="PANTHER" id="PTHR10302">
    <property type="entry name" value="SINGLE-STRANDED DNA-BINDING PROTEIN"/>
    <property type="match status" value="1"/>
</dbReference>
<protein>
    <submittedName>
        <fullName evidence="3">DNA metabolism protein</fullName>
    </submittedName>
</protein>
<evidence type="ECO:0000256" key="1">
    <source>
        <dbReference type="ARBA" id="ARBA00023125"/>
    </source>
</evidence>
<proteinExistence type="predicted"/>
<keyword evidence="4" id="KW-1185">Reference proteome</keyword>